<evidence type="ECO:0000256" key="1">
    <source>
        <dbReference type="SAM" id="MobiDB-lite"/>
    </source>
</evidence>
<feature type="compositionally biased region" description="Polar residues" evidence="1">
    <location>
        <begin position="12"/>
        <end position="27"/>
    </location>
</feature>
<feature type="compositionally biased region" description="Basic and acidic residues" evidence="1">
    <location>
        <begin position="166"/>
        <end position="175"/>
    </location>
</feature>
<reference evidence="2" key="1">
    <citation type="journal article" date="2020" name="Stud. Mycol.">
        <title>101 Dothideomycetes genomes: a test case for predicting lifestyles and emergence of pathogens.</title>
        <authorList>
            <person name="Haridas S."/>
            <person name="Albert R."/>
            <person name="Binder M."/>
            <person name="Bloem J."/>
            <person name="Labutti K."/>
            <person name="Salamov A."/>
            <person name="Andreopoulos B."/>
            <person name="Baker S."/>
            <person name="Barry K."/>
            <person name="Bills G."/>
            <person name="Bluhm B."/>
            <person name="Cannon C."/>
            <person name="Castanera R."/>
            <person name="Culley D."/>
            <person name="Daum C."/>
            <person name="Ezra D."/>
            <person name="Gonzalez J."/>
            <person name="Henrissat B."/>
            <person name="Kuo A."/>
            <person name="Liang C."/>
            <person name="Lipzen A."/>
            <person name="Lutzoni F."/>
            <person name="Magnuson J."/>
            <person name="Mondo S."/>
            <person name="Nolan M."/>
            <person name="Ohm R."/>
            <person name="Pangilinan J."/>
            <person name="Park H.-J."/>
            <person name="Ramirez L."/>
            <person name="Alfaro M."/>
            <person name="Sun H."/>
            <person name="Tritt A."/>
            <person name="Yoshinaga Y."/>
            <person name="Zwiers L.-H."/>
            <person name="Turgeon B."/>
            <person name="Goodwin S."/>
            <person name="Spatafora J."/>
            <person name="Crous P."/>
            <person name="Grigoriev I."/>
        </authorList>
    </citation>
    <scope>NUCLEOTIDE SEQUENCE</scope>
    <source>
        <strain evidence="2">CBS 207.26</strain>
    </source>
</reference>
<evidence type="ECO:0000313" key="2">
    <source>
        <dbReference type="EMBL" id="KAF2179027.1"/>
    </source>
</evidence>
<feature type="compositionally biased region" description="Polar residues" evidence="1">
    <location>
        <begin position="77"/>
        <end position="88"/>
    </location>
</feature>
<evidence type="ECO:0000313" key="3">
    <source>
        <dbReference type="Proteomes" id="UP000800200"/>
    </source>
</evidence>
<dbReference type="Proteomes" id="UP000800200">
    <property type="component" value="Unassembled WGS sequence"/>
</dbReference>
<feature type="region of interest" description="Disordered" evidence="1">
    <location>
        <begin position="1"/>
        <end position="206"/>
    </location>
</feature>
<feature type="compositionally biased region" description="Polar residues" evidence="1">
    <location>
        <begin position="51"/>
        <end position="63"/>
    </location>
</feature>
<name>A0A6A6DHR9_9PEZI</name>
<proteinExistence type="predicted"/>
<organism evidence="2 3">
    <name type="scientific">Zopfia rhizophila CBS 207.26</name>
    <dbReference type="NCBI Taxonomy" id="1314779"/>
    <lineage>
        <taxon>Eukaryota</taxon>
        <taxon>Fungi</taxon>
        <taxon>Dikarya</taxon>
        <taxon>Ascomycota</taxon>
        <taxon>Pezizomycotina</taxon>
        <taxon>Dothideomycetes</taxon>
        <taxon>Dothideomycetes incertae sedis</taxon>
        <taxon>Zopfiaceae</taxon>
        <taxon>Zopfia</taxon>
    </lineage>
</organism>
<sequence>MPPIPIHKNDPINPNVTAPPSNDQTTAAKPDGVTPQTANPPPTRTTPASVPATSTQPVYGSSNPPLPQPGARPTPPNASAQPTGSVNNDPPAPQPGYTATHTTTETRRAGPPEQFSIPPPSDAQLAGRSTVTSAEASKPGPTKLNLGPATSPYQPELSGGATQTRTGDEERRTLEHPPGYVQNPDNSPYAPPAQTEQQGDGGVGGAAWNMLFKAGEALRKGEEAAWRAVRNN</sequence>
<feature type="compositionally biased region" description="Pro residues" evidence="1">
    <location>
        <begin position="64"/>
        <end position="76"/>
    </location>
</feature>
<protein>
    <submittedName>
        <fullName evidence="2">Uncharacterized protein</fullName>
    </submittedName>
</protein>
<dbReference type="EMBL" id="ML994670">
    <property type="protein sequence ID" value="KAF2179027.1"/>
    <property type="molecule type" value="Genomic_DNA"/>
</dbReference>
<gene>
    <name evidence="2" type="ORF">K469DRAFT_717531</name>
</gene>
<accession>A0A6A6DHR9</accession>
<keyword evidence="3" id="KW-1185">Reference proteome</keyword>
<dbReference type="AlphaFoldDB" id="A0A6A6DHR9"/>
<dbReference type="OrthoDB" id="5385910at2759"/>